<evidence type="ECO:0000256" key="5">
    <source>
        <dbReference type="ARBA" id="ARBA00022801"/>
    </source>
</evidence>
<dbReference type="Proteomes" id="UP000683360">
    <property type="component" value="Unassembled WGS sequence"/>
</dbReference>
<dbReference type="Gene3D" id="3.30.420.10">
    <property type="entry name" value="Ribonuclease H-like superfamily/Ribonuclease H"/>
    <property type="match status" value="1"/>
</dbReference>
<dbReference type="AlphaFoldDB" id="A0A8S3S412"/>
<keyword evidence="3" id="KW-0540">Nuclease</keyword>
<dbReference type="InterPro" id="IPR041588">
    <property type="entry name" value="Integrase_H2C2"/>
</dbReference>
<dbReference type="GO" id="GO:0004519">
    <property type="term" value="F:endonuclease activity"/>
    <property type="evidence" value="ECO:0007669"/>
    <property type="project" value="UniProtKB-KW"/>
</dbReference>
<evidence type="ECO:0000313" key="9">
    <source>
        <dbReference type="EMBL" id="CAG2213096.1"/>
    </source>
</evidence>
<feature type="compositionally biased region" description="Low complexity" evidence="7">
    <location>
        <begin position="45"/>
        <end position="55"/>
    </location>
</feature>
<dbReference type="Pfam" id="PF13650">
    <property type="entry name" value="Asp_protease_2"/>
    <property type="match status" value="1"/>
</dbReference>
<dbReference type="Gene3D" id="1.10.340.70">
    <property type="match status" value="1"/>
</dbReference>
<evidence type="ECO:0000256" key="6">
    <source>
        <dbReference type="ARBA" id="ARBA00022918"/>
    </source>
</evidence>
<dbReference type="GO" id="GO:0003964">
    <property type="term" value="F:RNA-directed DNA polymerase activity"/>
    <property type="evidence" value="ECO:0007669"/>
    <property type="project" value="UniProtKB-KW"/>
</dbReference>
<feature type="compositionally biased region" description="Basic and acidic residues" evidence="7">
    <location>
        <begin position="98"/>
        <end position="112"/>
    </location>
</feature>
<proteinExistence type="predicted"/>
<dbReference type="InterPro" id="IPR001969">
    <property type="entry name" value="Aspartic_peptidase_AS"/>
</dbReference>
<evidence type="ECO:0000256" key="7">
    <source>
        <dbReference type="SAM" id="MobiDB-lite"/>
    </source>
</evidence>
<dbReference type="GO" id="GO:0004190">
    <property type="term" value="F:aspartic-type endopeptidase activity"/>
    <property type="evidence" value="ECO:0007669"/>
    <property type="project" value="InterPro"/>
</dbReference>
<dbReference type="OrthoDB" id="6091153at2759"/>
<dbReference type="Pfam" id="PF17921">
    <property type="entry name" value="Integrase_H2C2"/>
    <property type="match status" value="1"/>
</dbReference>
<dbReference type="InterPro" id="IPR054465">
    <property type="entry name" value="Integrase_p58-like_C"/>
</dbReference>
<dbReference type="Pfam" id="PF00665">
    <property type="entry name" value="rve"/>
    <property type="match status" value="1"/>
</dbReference>
<keyword evidence="6" id="KW-0695">RNA-directed DNA polymerase</keyword>
<dbReference type="PROSITE" id="PS00141">
    <property type="entry name" value="ASP_PROTEASE"/>
    <property type="match status" value="1"/>
</dbReference>
<dbReference type="InterPro" id="IPR001584">
    <property type="entry name" value="Integrase_cat-core"/>
</dbReference>
<feature type="region of interest" description="Disordered" evidence="7">
    <location>
        <begin position="1"/>
        <end position="78"/>
    </location>
</feature>
<dbReference type="Gene3D" id="2.40.70.10">
    <property type="entry name" value="Acid Proteases"/>
    <property type="match status" value="1"/>
</dbReference>
<dbReference type="InterPro" id="IPR036397">
    <property type="entry name" value="RNaseH_sf"/>
</dbReference>
<dbReference type="SUPFAM" id="SSF53098">
    <property type="entry name" value="Ribonuclease H-like"/>
    <property type="match status" value="1"/>
</dbReference>
<dbReference type="PANTHER" id="PTHR37984:SF15">
    <property type="entry name" value="INTEGRASE CATALYTIC DOMAIN-CONTAINING PROTEIN"/>
    <property type="match status" value="1"/>
</dbReference>
<accession>A0A8S3S412</accession>
<comment type="caution">
    <text evidence="9">The sequence shown here is derived from an EMBL/GenBank/DDBJ whole genome shotgun (WGS) entry which is preliminary data.</text>
</comment>
<feature type="compositionally biased region" description="Basic and acidic residues" evidence="7">
    <location>
        <begin position="31"/>
        <end position="44"/>
    </location>
</feature>
<keyword evidence="2" id="KW-0548">Nucleotidyltransferase</keyword>
<evidence type="ECO:0000256" key="1">
    <source>
        <dbReference type="ARBA" id="ARBA00022679"/>
    </source>
</evidence>
<feature type="domain" description="Integrase catalytic" evidence="8">
    <location>
        <begin position="906"/>
        <end position="1065"/>
    </location>
</feature>
<sequence length="1260" mass="143886">MSFDDELTKQIEGMEETRYRNSFVSSTPKDQGVRPKDTFIKRNDSGLGSRGSSLSRKGDNEKVDLPTFNNPNTHKTVKFSQIDLKEGDTLPLPINNSYDRERDKTDKSKYRHTDHTDNFGVKVKPCKYDGSTSWMDYLSHFEMCALVNNWSENQKGLYLAVSLMGQAQAVLGDLPSEKRQNFTDLVSALEERFAPSSQTELYRVQFKERRQKASESLPELGQSIRRLSNLAYPTAPLDVRETLGKEQFIDALVDSEMRLRIKQSRPKGLNDAVRLAVELEAYNKAENKVREGRGYLRQTLNDDELGREEKITNSDSPNKDIASWMQTMEKSLSTLTTEMAKLKTSGTNEGSSYNKTRYTQKNCMFKKNYNGNKGDGTVKTLMKTRKQNNRKTNEGAVTTASEDAGMYVKLNVGDIEAKFVVDTGATLTLVSSKLYDMLTPLDKSYLSEVKTSVRSVCGTKLELRGKGRFNLHFGPNMLQSEAVVTDLQVDGILGLDFMKRHNCLIDVKNGHFCIGDFKVDLCFQGSIGCYRVVASEAVVIPPRSEIVINGTVCLAEGQKLPADNALLEANEHAGKDYILTARTLVRSGEKVPVRLMNTELDPKTIYPGTTIAQMSGVDQVLDGNISSNEQKHDGLRPDLQDLLDRTSDELTSKDKQKVKSLLIENQNLFASSDVDLGRTNLNPEGQIARWIETLGSFEMQIQHRPGVQHRNADALSRIPCKQCGYYSGLEKETETKDQYDTVNAITRFDDSNDKDDDSEDHDLSLKEIQNNDHDLKIVTEWVEKDERPDYKDISDKGFFLRSLWNQWNNLELRDGLIYRRFEDPVTKIVKMQAIIPLSERKKVLQFSHDDKCSAHLGIHKTLAKIRQSYYWPGLQNDVRTYINGCDKCAKRKSPQKSKRAPMALVEANGPMERIATDILGELPETESGNKYILVVSDYYTKWTESFAMPNMEAKTVAKIIVEEVIVRFGVPHWIHSDQGRQFESLLFQEMCCILNIKKTRTTPYHPKSDGMVERFNKTLATMLSSFVEQNQKDWDEYIPFVMMAYRASEHETTGQTPNSLMLGRELSTPLDIMYEMPPSVKDIPAHKWAWELKEKLEISHSFVRGKIKGQMRRQKHYHDLKLSYQNFRKDDEVYVYFPVKKPGMSSKLTSFWKGPFKILEKYGDLTYKVDCGYRGKPQVIHVDRLKKKNKQTLRTESDNNTFVPLDTENDIAENDPIETPYLQDIAVHESTLPVEETEESSHEGRRTRRKPAWMADYIVK</sequence>
<dbReference type="GO" id="GO:0006508">
    <property type="term" value="P:proteolysis"/>
    <property type="evidence" value="ECO:0007669"/>
    <property type="project" value="InterPro"/>
</dbReference>
<dbReference type="PANTHER" id="PTHR37984">
    <property type="entry name" value="PROTEIN CBG26694"/>
    <property type="match status" value="1"/>
</dbReference>
<gene>
    <name evidence="9" type="ORF">MEDL_27028</name>
</gene>
<dbReference type="FunFam" id="3.30.420.10:FF:000032">
    <property type="entry name" value="Retrovirus-related Pol polyprotein from transposon 297-like Protein"/>
    <property type="match status" value="1"/>
</dbReference>
<dbReference type="EMBL" id="CAJPWZ010001325">
    <property type="protein sequence ID" value="CAG2213096.1"/>
    <property type="molecule type" value="Genomic_DNA"/>
</dbReference>
<keyword evidence="4" id="KW-0255">Endonuclease</keyword>
<evidence type="ECO:0000259" key="8">
    <source>
        <dbReference type="PROSITE" id="PS50994"/>
    </source>
</evidence>
<feature type="region of interest" description="Disordered" evidence="7">
    <location>
        <begin position="90"/>
        <end position="112"/>
    </location>
</feature>
<dbReference type="PROSITE" id="PS50994">
    <property type="entry name" value="INTEGRASE"/>
    <property type="match status" value="1"/>
</dbReference>
<feature type="compositionally biased region" description="Polar residues" evidence="7">
    <location>
        <begin position="20"/>
        <end position="29"/>
    </location>
</feature>
<evidence type="ECO:0000256" key="2">
    <source>
        <dbReference type="ARBA" id="ARBA00022695"/>
    </source>
</evidence>
<dbReference type="SUPFAM" id="SSF50630">
    <property type="entry name" value="Acid proteases"/>
    <property type="match status" value="1"/>
</dbReference>
<keyword evidence="1" id="KW-0808">Transferase</keyword>
<evidence type="ECO:0000256" key="3">
    <source>
        <dbReference type="ARBA" id="ARBA00022722"/>
    </source>
</evidence>
<name>A0A8S3S412_MYTED</name>
<reference evidence="9" key="1">
    <citation type="submission" date="2021-03" db="EMBL/GenBank/DDBJ databases">
        <authorList>
            <person name="Bekaert M."/>
        </authorList>
    </citation>
    <scope>NUCLEOTIDE SEQUENCE</scope>
</reference>
<dbReference type="Pfam" id="PF22938">
    <property type="entry name" value="Integrase_p58_C"/>
    <property type="match status" value="1"/>
</dbReference>
<evidence type="ECO:0000256" key="4">
    <source>
        <dbReference type="ARBA" id="ARBA00022759"/>
    </source>
</evidence>
<protein>
    <recommendedName>
        <fullName evidence="8">Integrase catalytic domain-containing protein</fullName>
    </recommendedName>
</protein>
<dbReference type="InterPro" id="IPR050951">
    <property type="entry name" value="Retrovirus_Pol_polyprotein"/>
</dbReference>
<evidence type="ECO:0000313" key="10">
    <source>
        <dbReference type="Proteomes" id="UP000683360"/>
    </source>
</evidence>
<organism evidence="9 10">
    <name type="scientific">Mytilus edulis</name>
    <name type="common">Blue mussel</name>
    <dbReference type="NCBI Taxonomy" id="6550"/>
    <lineage>
        <taxon>Eukaryota</taxon>
        <taxon>Metazoa</taxon>
        <taxon>Spiralia</taxon>
        <taxon>Lophotrochozoa</taxon>
        <taxon>Mollusca</taxon>
        <taxon>Bivalvia</taxon>
        <taxon>Autobranchia</taxon>
        <taxon>Pteriomorphia</taxon>
        <taxon>Mytilida</taxon>
        <taxon>Mytiloidea</taxon>
        <taxon>Mytilidae</taxon>
        <taxon>Mytilinae</taxon>
        <taxon>Mytilus</taxon>
    </lineage>
</organism>
<dbReference type="InterPro" id="IPR012337">
    <property type="entry name" value="RNaseH-like_sf"/>
</dbReference>
<dbReference type="GO" id="GO:0003676">
    <property type="term" value="F:nucleic acid binding"/>
    <property type="evidence" value="ECO:0007669"/>
    <property type="project" value="InterPro"/>
</dbReference>
<keyword evidence="10" id="KW-1185">Reference proteome</keyword>
<dbReference type="FunFam" id="1.10.340.70:FF:000001">
    <property type="entry name" value="Retrovirus-related Pol polyprotein from transposon gypsy-like Protein"/>
    <property type="match status" value="1"/>
</dbReference>
<dbReference type="InterPro" id="IPR021109">
    <property type="entry name" value="Peptidase_aspartic_dom_sf"/>
</dbReference>
<dbReference type="GO" id="GO:0015074">
    <property type="term" value="P:DNA integration"/>
    <property type="evidence" value="ECO:0007669"/>
    <property type="project" value="InterPro"/>
</dbReference>
<keyword evidence="5" id="KW-0378">Hydrolase</keyword>